<name>A0A1X6YY60_9RHOB</name>
<dbReference type="SUPFAM" id="SSF50249">
    <property type="entry name" value="Nucleic acid-binding proteins"/>
    <property type="match status" value="2"/>
</dbReference>
<dbReference type="SMART" id="SM00357">
    <property type="entry name" value="CSP"/>
    <property type="match status" value="2"/>
</dbReference>
<reference evidence="2 5" key="2">
    <citation type="submission" date="2018-03" db="EMBL/GenBank/DDBJ databases">
        <title>Genomic Encyclopedia of Archaeal and Bacterial Type Strains, Phase II (KMG-II): from individual species to whole genera.</title>
        <authorList>
            <person name="Goeker M."/>
        </authorList>
    </citation>
    <scope>NUCLEOTIDE SEQUENCE [LARGE SCALE GENOMIC DNA]</scope>
    <source>
        <strain evidence="2 5">DSM 29956</strain>
    </source>
</reference>
<proteinExistence type="predicted"/>
<dbReference type="InterPro" id="IPR012340">
    <property type="entry name" value="NA-bd_OB-fold"/>
</dbReference>
<dbReference type="PROSITE" id="PS51857">
    <property type="entry name" value="CSD_2"/>
    <property type="match status" value="2"/>
</dbReference>
<reference evidence="3 4" key="1">
    <citation type="submission" date="2017-03" db="EMBL/GenBank/DDBJ databases">
        <authorList>
            <person name="Afonso C.L."/>
            <person name="Miller P.J."/>
            <person name="Scott M.A."/>
            <person name="Spackman E."/>
            <person name="Goraichik I."/>
            <person name="Dimitrov K.M."/>
            <person name="Suarez D.L."/>
            <person name="Swayne D.E."/>
        </authorList>
    </citation>
    <scope>NUCLEOTIDE SEQUENCE [LARGE SCALE GENOMIC DNA]</scope>
    <source>
        <strain evidence="3 4">CECT 8367</strain>
    </source>
</reference>
<keyword evidence="2" id="KW-0238">DNA-binding</keyword>
<dbReference type="Proteomes" id="UP000193495">
    <property type="component" value="Unassembled WGS sequence"/>
</dbReference>
<dbReference type="EMBL" id="PYGB01000002">
    <property type="protein sequence ID" value="PSK87859.1"/>
    <property type="molecule type" value="Genomic_DNA"/>
</dbReference>
<dbReference type="PANTHER" id="PTHR46565:SF20">
    <property type="entry name" value="COLD SHOCK DOMAIN-CONTAINING PROTEIN 4"/>
    <property type="match status" value="1"/>
</dbReference>
<accession>A0A1X6YY60</accession>
<dbReference type="InterPro" id="IPR002059">
    <property type="entry name" value="CSP_DNA-bd"/>
</dbReference>
<evidence type="ECO:0000313" key="2">
    <source>
        <dbReference type="EMBL" id="PSK87859.1"/>
    </source>
</evidence>
<feature type="domain" description="CSD" evidence="1">
    <location>
        <begin position="14"/>
        <end position="79"/>
    </location>
</feature>
<feature type="domain" description="CSD" evidence="1">
    <location>
        <begin position="107"/>
        <end position="172"/>
    </location>
</feature>
<protein>
    <submittedName>
        <fullName evidence="3">Cold shock protein CspV</fullName>
    </submittedName>
    <submittedName>
        <fullName evidence="2">Putative cold-shock DNA-binding protein</fullName>
    </submittedName>
</protein>
<dbReference type="InterPro" id="IPR011129">
    <property type="entry name" value="CSD"/>
</dbReference>
<dbReference type="PANTHER" id="PTHR46565">
    <property type="entry name" value="COLD SHOCK DOMAIN PROTEIN 2"/>
    <property type="match status" value="1"/>
</dbReference>
<evidence type="ECO:0000259" key="1">
    <source>
        <dbReference type="PROSITE" id="PS51857"/>
    </source>
</evidence>
<dbReference type="GO" id="GO:0003677">
    <property type="term" value="F:DNA binding"/>
    <property type="evidence" value="ECO:0007669"/>
    <property type="project" value="UniProtKB-KW"/>
</dbReference>
<dbReference type="Pfam" id="PF00313">
    <property type="entry name" value="CSD"/>
    <property type="match status" value="2"/>
</dbReference>
<gene>
    <name evidence="3" type="primary">cspV</name>
    <name evidence="2" type="ORF">CLV79_102348</name>
    <name evidence="3" type="ORF">LOS8367_01430</name>
</gene>
<keyword evidence="5" id="KW-1185">Reference proteome</keyword>
<dbReference type="AlphaFoldDB" id="A0A1X6YY60"/>
<dbReference type="CDD" id="cd04458">
    <property type="entry name" value="CSP_CDS"/>
    <property type="match status" value="2"/>
</dbReference>
<sequence length="193" mass="20951">MNDMLDKQTEDRLEIAGHVKWFDPAKGFGFIVPDDGGSDILLHANVLRNYGQNSVADGARIRILAHRTERGIQAAAILSLEAPATAAAVPLADFQEFDPEYLASRPLEPARIKWFDKAKGFGFANIFGAGDDIFLHVEVLRASGLADLEPGEAVSLRVIQGKRGRMATEILTWDAALRQPGAAKPEDGNGDEE</sequence>
<dbReference type="OrthoDB" id="9791685at2"/>
<evidence type="ECO:0000313" key="3">
    <source>
        <dbReference type="EMBL" id="SLN35189.1"/>
    </source>
</evidence>
<dbReference type="RefSeq" id="WP_085895779.1">
    <property type="nucleotide sequence ID" value="NZ_CAXPGX010000200.1"/>
</dbReference>
<dbReference type="Proteomes" id="UP000240624">
    <property type="component" value="Unassembled WGS sequence"/>
</dbReference>
<evidence type="ECO:0000313" key="4">
    <source>
        <dbReference type="Proteomes" id="UP000193495"/>
    </source>
</evidence>
<dbReference type="PRINTS" id="PR00050">
    <property type="entry name" value="COLDSHOCK"/>
</dbReference>
<dbReference type="Gene3D" id="2.40.50.140">
    <property type="entry name" value="Nucleic acid-binding proteins"/>
    <property type="match status" value="2"/>
</dbReference>
<evidence type="ECO:0000313" key="5">
    <source>
        <dbReference type="Proteomes" id="UP000240624"/>
    </source>
</evidence>
<organism evidence="3 4">
    <name type="scientific">Limimaricola soesokkakensis</name>
    <dbReference type="NCBI Taxonomy" id="1343159"/>
    <lineage>
        <taxon>Bacteria</taxon>
        <taxon>Pseudomonadati</taxon>
        <taxon>Pseudomonadota</taxon>
        <taxon>Alphaproteobacteria</taxon>
        <taxon>Rhodobacterales</taxon>
        <taxon>Paracoccaceae</taxon>
        <taxon>Limimaricola</taxon>
    </lineage>
</organism>
<dbReference type="GO" id="GO:0005829">
    <property type="term" value="C:cytosol"/>
    <property type="evidence" value="ECO:0007669"/>
    <property type="project" value="UniProtKB-ARBA"/>
</dbReference>
<dbReference type="EMBL" id="FWFY01000003">
    <property type="protein sequence ID" value="SLN35189.1"/>
    <property type="molecule type" value="Genomic_DNA"/>
</dbReference>